<name>A0A316GMC5_9RHOB</name>
<sequence length="398" mass="42137">MATIYDLIEVTSITANTTYSLANGNLLGVVEAQPSPNLSDGEFDIGDFIVIGGVSWRIDTIREPDSNGSFVLGDGSTRTFSPGSESNLDAVFLSVSSGGVVRHFIIPNDRYGDMNIQAITTGALGNVAGSDAAIISTTDNKIEIVCFTRGTRITVAGGQDVPIEWLAPGDLVLTADHGLQPLAWIGSRCLTAHDLRAQEALRPIQIAAGALGVGLPHATLALSPQHRVLAASRIARRMFGDDEVLVAAKHLVGLDGVSNTDGIAPVEYFHILFERHEIVFANGLACESLFVGAQAYSALPPDAKAEISAIFPGIEQAGTVMSPSRQMVRGRQGRRLARRHMLNAKLLYCPHKAEPLGLGVQQSADSPAPQATHSMNVPGRDAVGPQLSLSATFMSLTR</sequence>
<protein>
    <submittedName>
        <fullName evidence="3">Hint domain-containing protein</fullName>
    </submittedName>
</protein>
<accession>A0A316GMC5</accession>
<evidence type="ECO:0000259" key="2">
    <source>
        <dbReference type="Pfam" id="PF13403"/>
    </source>
</evidence>
<dbReference type="Proteomes" id="UP000245708">
    <property type="component" value="Unassembled WGS sequence"/>
</dbReference>
<evidence type="ECO:0000313" key="3">
    <source>
        <dbReference type="EMBL" id="PWK62175.1"/>
    </source>
</evidence>
<feature type="region of interest" description="Disordered" evidence="1">
    <location>
        <begin position="358"/>
        <end position="383"/>
    </location>
</feature>
<keyword evidence="4" id="KW-1185">Reference proteome</keyword>
<organism evidence="3 4">
    <name type="scientific">Roseicyclus mahoneyensis</name>
    <dbReference type="NCBI Taxonomy" id="164332"/>
    <lineage>
        <taxon>Bacteria</taxon>
        <taxon>Pseudomonadati</taxon>
        <taxon>Pseudomonadota</taxon>
        <taxon>Alphaproteobacteria</taxon>
        <taxon>Rhodobacterales</taxon>
        <taxon>Roseobacteraceae</taxon>
        <taxon>Roseicyclus</taxon>
    </lineage>
</organism>
<dbReference type="SUPFAM" id="SSF51294">
    <property type="entry name" value="Hedgehog/intein (Hint) domain"/>
    <property type="match status" value="1"/>
</dbReference>
<comment type="caution">
    <text evidence="3">The sequence shown here is derived from an EMBL/GenBank/DDBJ whole genome shotgun (WGS) entry which is preliminary data.</text>
</comment>
<evidence type="ECO:0000256" key="1">
    <source>
        <dbReference type="SAM" id="MobiDB-lite"/>
    </source>
</evidence>
<dbReference type="InterPro" id="IPR036844">
    <property type="entry name" value="Hint_dom_sf"/>
</dbReference>
<feature type="compositionally biased region" description="Polar residues" evidence="1">
    <location>
        <begin position="360"/>
        <end position="375"/>
    </location>
</feature>
<reference evidence="3 4" key="1">
    <citation type="submission" date="2018-05" db="EMBL/GenBank/DDBJ databases">
        <title>Genomic Encyclopedia of Type Strains, Phase IV (KMG-IV): sequencing the most valuable type-strain genomes for metagenomic binning, comparative biology and taxonomic classification.</title>
        <authorList>
            <person name="Goeker M."/>
        </authorList>
    </citation>
    <scope>NUCLEOTIDE SEQUENCE [LARGE SCALE GENOMIC DNA]</scope>
    <source>
        <strain evidence="3 4">DSM 16097</strain>
    </source>
</reference>
<evidence type="ECO:0000313" key="4">
    <source>
        <dbReference type="Proteomes" id="UP000245708"/>
    </source>
</evidence>
<feature type="domain" description="Hedgehog/Intein (Hint)" evidence="2">
    <location>
        <begin position="145"/>
        <end position="292"/>
    </location>
</feature>
<dbReference type="Pfam" id="PF13403">
    <property type="entry name" value="Hint_2"/>
    <property type="match status" value="1"/>
</dbReference>
<dbReference type="EMBL" id="QGGW01000001">
    <property type="protein sequence ID" value="PWK62175.1"/>
    <property type="molecule type" value="Genomic_DNA"/>
</dbReference>
<dbReference type="InterPro" id="IPR028992">
    <property type="entry name" value="Hedgehog/Intein_dom"/>
</dbReference>
<dbReference type="RefSeq" id="WP_245904174.1">
    <property type="nucleotide sequence ID" value="NZ_QGGW01000001.1"/>
</dbReference>
<gene>
    <name evidence="3" type="ORF">C7455_101201</name>
</gene>
<proteinExistence type="predicted"/>
<dbReference type="AlphaFoldDB" id="A0A316GMC5"/>